<keyword evidence="4" id="KW-1185">Reference proteome</keyword>
<dbReference type="GO" id="GO:0016020">
    <property type="term" value="C:membrane"/>
    <property type="evidence" value="ECO:0007669"/>
    <property type="project" value="TreeGrafter"/>
</dbReference>
<reference evidence="3" key="1">
    <citation type="submission" date="2022-11" db="EMBL/GenBank/DDBJ databases">
        <title>Larsenimonas rhizosphaerae sp. nov., isolated from a tidal mudflat.</title>
        <authorList>
            <person name="Lee S.D."/>
            <person name="Kim I.S."/>
        </authorList>
    </citation>
    <scope>NUCLEOTIDE SEQUENCE</scope>
    <source>
        <strain evidence="3">GH2-1</strain>
    </source>
</reference>
<dbReference type="SUPFAM" id="SSF53474">
    <property type="entry name" value="alpha/beta-Hydrolases"/>
    <property type="match status" value="1"/>
</dbReference>
<protein>
    <submittedName>
        <fullName evidence="3">Alpha/beta hydrolase</fullName>
    </submittedName>
</protein>
<dbReference type="PRINTS" id="PR00111">
    <property type="entry name" value="ABHYDROLASE"/>
</dbReference>
<organism evidence="3 4">
    <name type="scientific">Larsenimonas rhizosphaerae</name>
    <dbReference type="NCBI Taxonomy" id="2944682"/>
    <lineage>
        <taxon>Bacteria</taxon>
        <taxon>Pseudomonadati</taxon>
        <taxon>Pseudomonadota</taxon>
        <taxon>Gammaproteobacteria</taxon>
        <taxon>Oceanospirillales</taxon>
        <taxon>Halomonadaceae</taxon>
        <taxon>Larsenimonas</taxon>
    </lineage>
</organism>
<feature type="domain" description="AB hydrolase-1" evidence="2">
    <location>
        <begin position="14"/>
        <end position="239"/>
    </location>
</feature>
<dbReference type="EMBL" id="JAPIVE010000003">
    <property type="protein sequence ID" value="MCX2524897.1"/>
    <property type="molecule type" value="Genomic_DNA"/>
</dbReference>
<gene>
    <name evidence="3" type="ORF">OQ287_11655</name>
</gene>
<dbReference type="InterPro" id="IPR029058">
    <property type="entry name" value="AB_hydrolase_fold"/>
</dbReference>
<evidence type="ECO:0000256" key="1">
    <source>
        <dbReference type="ARBA" id="ARBA00022801"/>
    </source>
</evidence>
<evidence type="ECO:0000313" key="4">
    <source>
        <dbReference type="Proteomes" id="UP001165678"/>
    </source>
</evidence>
<dbReference type="AlphaFoldDB" id="A0AA41ZGK5"/>
<dbReference type="InterPro" id="IPR050266">
    <property type="entry name" value="AB_hydrolase_sf"/>
</dbReference>
<evidence type="ECO:0000313" key="3">
    <source>
        <dbReference type="EMBL" id="MCX2524897.1"/>
    </source>
</evidence>
<dbReference type="RefSeq" id="WP_265896535.1">
    <property type="nucleotide sequence ID" value="NZ_JAPIVE010000003.1"/>
</dbReference>
<keyword evidence="1 3" id="KW-0378">Hydrolase</keyword>
<evidence type="ECO:0000259" key="2">
    <source>
        <dbReference type="Pfam" id="PF12697"/>
    </source>
</evidence>
<dbReference type="InterPro" id="IPR000073">
    <property type="entry name" value="AB_hydrolase_1"/>
</dbReference>
<accession>A0AA41ZGK5</accession>
<dbReference type="Proteomes" id="UP001165678">
    <property type="component" value="Unassembled WGS sequence"/>
</dbReference>
<name>A0AA41ZGK5_9GAMM</name>
<dbReference type="PANTHER" id="PTHR43798">
    <property type="entry name" value="MONOACYLGLYCEROL LIPASE"/>
    <property type="match status" value="1"/>
</dbReference>
<dbReference type="Gene3D" id="3.40.50.1820">
    <property type="entry name" value="alpha/beta hydrolase"/>
    <property type="match status" value="1"/>
</dbReference>
<comment type="caution">
    <text evidence="3">The sequence shown here is derived from an EMBL/GenBank/DDBJ whole genome shotgun (WGS) entry which is preliminary data.</text>
</comment>
<dbReference type="PANTHER" id="PTHR43798:SF31">
    <property type="entry name" value="AB HYDROLASE SUPERFAMILY PROTEIN YCLE"/>
    <property type="match status" value="1"/>
</dbReference>
<sequence>MMIAMDRGQGAPALVLMHFFGSSHREWDGVVSRLDDSLRVVTLDMPGFGTAHDVEGYDVAAMTRHVQDAIERLALDNVILVGHSFSGRIAMTLAAQQPAWLQSLVLVAPAPPGPQPVSEEELEFQLGFDFSVESAREFIDGAIGVDIAPDLYEQAVEDAMTAHPAAWRAWPAATYAEDWAEVVGILNVPAWVLVGDRDPSLPPSVQREAVMPHLARGSLEVYEGMGHLLPMEMPEQLAARLNAIAGVDEVRRGA</sequence>
<dbReference type="GO" id="GO:0016787">
    <property type="term" value="F:hydrolase activity"/>
    <property type="evidence" value="ECO:0007669"/>
    <property type="project" value="UniProtKB-KW"/>
</dbReference>
<dbReference type="Pfam" id="PF12697">
    <property type="entry name" value="Abhydrolase_6"/>
    <property type="match status" value="1"/>
</dbReference>
<proteinExistence type="predicted"/>